<dbReference type="GO" id="GO:0000272">
    <property type="term" value="P:polysaccharide catabolic process"/>
    <property type="evidence" value="ECO:0007669"/>
    <property type="project" value="UniProtKB-KW"/>
</dbReference>
<dbReference type="Pfam" id="PF07691">
    <property type="entry name" value="PA14"/>
    <property type="match status" value="1"/>
</dbReference>
<keyword evidence="2" id="KW-0624">Polysaccharide degradation</keyword>
<dbReference type="GO" id="GO:0016798">
    <property type="term" value="F:hydrolase activity, acting on glycosyl bonds"/>
    <property type="evidence" value="ECO:0007669"/>
    <property type="project" value="UniProtKB-KW"/>
</dbReference>
<dbReference type="Gene3D" id="2.60.40.10">
    <property type="entry name" value="Immunoglobulins"/>
    <property type="match status" value="5"/>
</dbReference>
<dbReference type="AlphaFoldDB" id="A0A6B3BJ34"/>
<comment type="caution">
    <text evidence="5">The sequence shown here is derived from an EMBL/GenBank/DDBJ whole genome shotgun (WGS) entry which is preliminary data.</text>
</comment>
<dbReference type="SUPFAM" id="SSF49265">
    <property type="entry name" value="Fibronectin type III"/>
    <property type="match status" value="2"/>
</dbReference>
<evidence type="ECO:0000256" key="2">
    <source>
        <dbReference type="ARBA" id="ARBA00023326"/>
    </source>
</evidence>
<dbReference type="InterPro" id="IPR037524">
    <property type="entry name" value="PA14/GLEYA"/>
</dbReference>
<dbReference type="SMART" id="SM00060">
    <property type="entry name" value="FN3"/>
    <property type="match status" value="3"/>
</dbReference>
<dbReference type="EMBL" id="JAAGLU010000003">
    <property type="protein sequence ID" value="NEC85248.1"/>
    <property type="molecule type" value="Genomic_DNA"/>
</dbReference>
<dbReference type="InterPro" id="IPR036116">
    <property type="entry name" value="FN3_sf"/>
</dbReference>
<name>A0A6B3BJ34_9ACTN</name>
<feature type="domain" description="PA14" evidence="4">
    <location>
        <begin position="33"/>
        <end position="172"/>
    </location>
</feature>
<reference evidence="5" key="1">
    <citation type="submission" date="2020-01" db="EMBL/GenBank/DDBJ databases">
        <title>Insect and environment-associated Actinomycetes.</title>
        <authorList>
            <person name="Currrie C."/>
            <person name="Chevrette M."/>
            <person name="Carlson C."/>
            <person name="Stubbendieck R."/>
            <person name="Wendt-Pienkowski E."/>
        </authorList>
    </citation>
    <scope>NUCLEOTIDE SEQUENCE</scope>
    <source>
        <strain evidence="5">SID12501</strain>
    </source>
</reference>
<dbReference type="SMART" id="SM00758">
    <property type="entry name" value="PA14"/>
    <property type="match status" value="1"/>
</dbReference>
<sequence>MKTTLQAVTVGLATTAGVLTTIAAPAASAATSCNSPVYKRQFFPNTTFSGTPKKTDCDTAIAENWGANAPATGLPKDNFSVRWTVTRDFGSGGPFALPVAAQDGVRVYLDGKLKVDVWKNVSSTVRKTVNVTIPSGKHILRIDYVNWTGSANVSFAYAPRTAASIDKVKPLAPTGASVAYDTTTGKAKLTWSKNTEMDLAEYRVYRRYANSNYWVKAGSTKSAAYTDVPPATGGGHAYEVRAVDKAGNVSAGSADQAVTSVQLTTPTGLTATGTDKGIQLTWKSVPGAVSYTVRRSDESAYTVTGPSFTDNTVKRSVYWSYRVTAISSDGSLSREAETAEVRRLVAAPTDLKTPPGKTILTWIVPKDPGDYWDYHVYRSTTLPVDTTVEPISCDTRWKILADGRGQYTCTDWSTAPGATYHYVVKAFDGTYDESVASATVTVTKETEDLTPPAPITGLTAKATKYGTILDWNDSDAPDLMRYTLYRGKATSDGQGSQVCSAVAYARLDTNTSEYRDVPMPNGDRFCYFVDAVDTSDNSSYLQTGKANTVVVATLDLMPSVATPEDSPVTLNAIPSIFDEEVDLRWDEVPGATGYRVYRWNPGAGAYEQLGTATDFPSYGDFPVKRGTTYFYWVTATYADGTESAPGGDFVAMAPEEEED</sequence>
<evidence type="ECO:0000256" key="3">
    <source>
        <dbReference type="SAM" id="SignalP"/>
    </source>
</evidence>
<dbReference type="SUPFAM" id="SSF56988">
    <property type="entry name" value="Anthrax protective antigen"/>
    <property type="match status" value="1"/>
</dbReference>
<dbReference type="PROSITE" id="PS51257">
    <property type="entry name" value="PROKAR_LIPOPROTEIN"/>
    <property type="match status" value="1"/>
</dbReference>
<dbReference type="RefSeq" id="WP_164312683.1">
    <property type="nucleotide sequence ID" value="NZ_JAAGLU010000003.1"/>
</dbReference>
<proteinExistence type="predicted"/>
<keyword evidence="1" id="KW-0378">Hydrolase</keyword>
<keyword evidence="1" id="KW-0326">Glycosidase</keyword>
<dbReference type="InterPro" id="IPR013783">
    <property type="entry name" value="Ig-like_fold"/>
</dbReference>
<dbReference type="PROSITE" id="PS51820">
    <property type="entry name" value="PA14"/>
    <property type="match status" value="1"/>
</dbReference>
<gene>
    <name evidence="5" type="ORF">G3I71_05105</name>
</gene>
<feature type="signal peptide" evidence="3">
    <location>
        <begin position="1"/>
        <end position="29"/>
    </location>
</feature>
<evidence type="ECO:0000259" key="4">
    <source>
        <dbReference type="PROSITE" id="PS51820"/>
    </source>
</evidence>
<protein>
    <recommendedName>
        <fullName evidence="4">PA14 domain-containing protein</fullName>
    </recommendedName>
</protein>
<evidence type="ECO:0000256" key="1">
    <source>
        <dbReference type="ARBA" id="ARBA00023295"/>
    </source>
</evidence>
<feature type="chain" id="PRO_5025443850" description="PA14 domain-containing protein" evidence="3">
    <location>
        <begin position="30"/>
        <end position="659"/>
    </location>
</feature>
<organism evidence="5">
    <name type="scientific">Streptomyces sp. SID12501</name>
    <dbReference type="NCBI Taxonomy" id="2706042"/>
    <lineage>
        <taxon>Bacteria</taxon>
        <taxon>Bacillati</taxon>
        <taxon>Actinomycetota</taxon>
        <taxon>Actinomycetes</taxon>
        <taxon>Kitasatosporales</taxon>
        <taxon>Streptomycetaceae</taxon>
        <taxon>Streptomyces</taxon>
    </lineage>
</organism>
<dbReference type="InterPro" id="IPR003961">
    <property type="entry name" value="FN3_dom"/>
</dbReference>
<dbReference type="InterPro" id="IPR011658">
    <property type="entry name" value="PA14_dom"/>
</dbReference>
<accession>A0A6B3BJ34</accession>
<evidence type="ECO:0000313" key="5">
    <source>
        <dbReference type="EMBL" id="NEC85248.1"/>
    </source>
</evidence>
<dbReference type="Gene3D" id="2.60.120.260">
    <property type="entry name" value="Galactose-binding domain-like"/>
    <property type="match status" value="1"/>
</dbReference>
<keyword evidence="2" id="KW-0119">Carbohydrate metabolism</keyword>
<keyword evidence="3" id="KW-0732">Signal</keyword>